<evidence type="ECO:0000313" key="1">
    <source>
        <dbReference type="EMBL" id="KAG0593301.1"/>
    </source>
</evidence>
<evidence type="ECO:0000313" key="2">
    <source>
        <dbReference type="Proteomes" id="UP000822688"/>
    </source>
</evidence>
<dbReference type="AlphaFoldDB" id="A0A8T0JF52"/>
<keyword evidence="2" id="KW-1185">Reference proteome</keyword>
<reference evidence="1" key="1">
    <citation type="submission" date="2020-06" db="EMBL/GenBank/DDBJ databases">
        <title>WGS assembly of Ceratodon purpureus strain R40.</title>
        <authorList>
            <person name="Carey S.B."/>
            <person name="Jenkins J."/>
            <person name="Shu S."/>
            <person name="Lovell J.T."/>
            <person name="Sreedasyam A."/>
            <person name="Maumus F."/>
            <person name="Tiley G.P."/>
            <person name="Fernandez-Pozo N."/>
            <person name="Barry K."/>
            <person name="Chen C."/>
            <person name="Wang M."/>
            <person name="Lipzen A."/>
            <person name="Daum C."/>
            <person name="Saski C.A."/>
            <person name="Payton A.C."/>
            <person name="Mcbreen J.C."/>
            <person name="Conrad R.E."/>
            <person name="Kollar L.M."/>
            <person name="Olsson S."/>
            <person name="Huttunen S."/>
            <person name="Landis J.B."/>
            <person name="Wickett N.J."/>
            <person name="Johnson M.G."/>
            <person name="Rensing S.A."/>
            <person name="Grimwood J."/>
            <person name="Schmutz J."/>
            <person name="Mcdaniel S.F."/>
        </authorList>
    </citation>
    <scope>NUCLEOTIDE SEQUENCE</scope>
    <source>
        <strain evidence="1">R40</strain>
    </source>
</reference>
<sequence length="250" mass="26728">MQPKPTKAETTQWRHGVFSKEEVNIQKSVNTDIIPPANSRNLTTAVAAGRAKEPRLYPNGYAALETATARSVLHLHLVPKYIGTATAAPRVINCGARKIRMPGNCSIHRPEFAREKNHTPWATLRNPITTAARMPPMRARSRTVGESNSTLRSSCKSRSVICASSGCTLLGPVGALLVNGATNVTVTPAPSANAHDEKTLPSVSSVSAIKAMEIAAARKLLRMPYSHGVGDGLNIKITRMAPTSEHGVAK</sequence>
<organism evidence="1 2">
    <name type="scientific">Ceratodon purpureus</name>
    <name type="common">Fire moss</name>
    <name type="synonym">Dicranum purpureum</name>
    <dbReference type="NCBI Taxonomy" id="3225"/>
    <lineage>
        <taxon>Eukaryota</taxon>
        <taxon>Viridiplantae</taxon>
        <taxon>Streptophyta</taxon>
        <taxon>Embryophyta</taxon>
        <taxon>Bryophyta</taxon>
        <taxon>Bryophytina</taxon>
        <taxon>Bryopsida</taxon>
        <taxon>Dicranidae</taxon>
        <taxon>Pseudoditrichales</taxon>
        <taxon>Ditrichaceae</taxon>
        <taxon>Ceratodon</taxon>
    </lineage>
</organism>
<protein>
    <submittedName>
        <fullName evidence="1">Uncharacterized protein</fullName>
    </submittedName>
</protein>
<proteinExistence type="predicted"/>
<name>A0A8T0JF52_CERPU</name>
<dbReference type="Proteomes" id="UP000822688">
    <property type="component" value="Chromosome 1"/>
</dbReference>
<comment type="caution">
    <text evidence="1">The sequence shown here is derived from an EMBL/GenBank/DDBJ whole genome shotgun (WGS) entry which is preliminary data.</text>
</comment>
<gene>
    <name evidence="1" type="ORF">KC19_1G319500</name>
</gene>
<accession>A0A8T0JF52</accession>
<dbReference type="EMBL" id="CM026421">
    <property type="protein sequence ID" value="KAG0593301.1"/>
    <property type="molecule type" value="Genomic_DNA"/>
</dbReference>